<comment type="caution">
    <text evidence="1">The sequence shown here is derived from an EMBL/GenBank/DDBJ whole genome shotgun (WGS) entry which is preliminary data.</text>
</comment>
<keyword evidence="2" id="KW-1185">Reference proteome</keyword>
<accession>A0A6G0YKC9</accession>
<sequence length="128" mass="14547">MYPKPQQSKSPLNECDGGHFSTIRFEDIDLSKRSRLNFEFEENIPEDPSSNNEIISASMYSNSGGLTTSLSNRDISPLIHCLPSSSSCPQLYKISYYLSKPVMPGLHYAFYRQTLTNFILNREFLPKG</sequence>
<protein>
    <submittedName>
        <fullName evidence="1">Zinc finger BED domain-containing protein 1-like</fullName>
    </submittedName>
</protein>
<organism evidence="1 2">
    <name type="scientific">Aphis craccivora</name>
    <name type="common">Cowpea aphid</name>
    <dbReference type="NCBI Taxonomy" id="307492"/>
    <lineage>
        <taxon>Eukaryota</taxon>
        <taxon>Metazoa</taxon>
        <taxon>Ecdysozoa</taxon>
        <taxon>Arthropoda</taxon>
        <taxon>Hexapoda</taxon>
        <taxon>Insecta</taxon>
        <taxon>Pterygota</taxon>
        <taxon>Neoptera</taxon>
        <taxon>Paraneoptera</taxon>
        <taxon>Hemiptera</taxon>
        <taxon>Sternorrhyncha</taxon>
        <taxon>Aphidomorpha</taxon>
        <taxon>Aphidoidea</taxon>
        <taxon>Aphididae</taxon>
        <taxon>Aphidini</taxon>
        <taxon>Aphis</taxon>
        <taxon>Aphis</taxon>
    </lineage>
</organism>
<dbReference type="EMBL" id="VUJU01003537">
    <property type="protein sequence ID" value="KAF0757571.1"/>
    <property type="molecule type" value="Genomic_DNA"/>
</dbReference>
<dbReference type="Proteomes" id="UP000478052">
    <property type="component" value="Unassembled WGS sequence"/>
</dbReference>
<reference evidence="1 2" key="1">
    <citation type="submission" date="2019-08" db="EMBL/GenBank/DDBJ databases">
        <title>Whole genome of Aphis craccivora.</title>
        <authorList>
            <person name="Voronova N.V."/>
            <person name="Shulinski R.S."/>
            <person name="Bandarenka Y.V."/>
            <person name="Zhorov D.G."/>
            <person name="Warner D."/>
        </authorList>
    </citation>
    <scope>NUCLEOTIDE SEQUENCE [LARGE SCALE GENOMIC DNA]</scope>
    <source>
        <strain evidence="1">180601</strain>
        <tissue evidence="1">Whole Body</tissue>
    </source>
</reference>
<dbReference type="AlphaFoldDB" id="A0A6G0YKC9"/>
<name>A0A6G0YKC9_APHCR</name>
<evidence type="ECO:0000313" key="1">
    <source>
        <dbReference type="EMBL" id="KAF0757571.1"/>
    </source>
</evidence>
<proteinExistence type="predicted"/>
<evidence type="ECO:0000313" key="2">
    <source>
        <dbReference type="Proteomes" id="UP000478052"/>
    </source>
</evidence>
<gene>
    <name evidence="1" type="ORF">FWK35_00008763</name>
</gene>